<proteinExistence type="predicted"/>
<feature type="region of interest" description="Disordered" evidence="1">
    <location>
        <begin position="1"/>
        <end position="45"/>
    </location>
</feature>
<dbReference type="Proteomes" id="UP000663831">
    <property type="component" value="Unassembled WGS sequence"/>
</dbReference>
<accession>A0A8H3C159</accession>
<comment type="caution">
    <text evidence="2">The sequence shown here is derived from an EMBL/GenBank/DDBJ whole genome shotgun (WGS) entry which is preliminary data.</text>
</comment>
<evidence type="ECO:0000313" key="2">
    <source>
        <dbReference type="EMBL" id="CAE6471458.1"/>
    </source>
</evidence>
<feature type="compositionally biased region" description="Polar residues" evidence="1">
    <location>
        <begin position="24"/>
        <end position="39"/>
    </location>
</feature>
<sequence length="119" mass="13029">MPPPPVCHLPSPPCPFEPPTTPSASTFQAPDPDSWTSARPSRKPEVVKIAARTDLGVSWGRGGMTGLRHASLSLNHNHPNNLAANRRLFTKPYQAVNSVWRREGGKATRWFPVDPQIGT</sequence>
<name>A0A8H3C159_9AGAM</name>
<feature type="compositionally biased region" description="Pro residues" evidence="1">
    <location>
        <begin position="1"/>
        <end position="21"/>
    </location>
</feature>
<dbReference type="AlphaFoldDB" id="A0A8H3C159"/>
<evidence type="ECO:0000256" key="1">
    <source>
        <dbReference type="SAM" id="MobiDB-lite"/>
    </source>
</evidence>
<reference evidence="2" key="1">
    <citation type="submission" date="2021-01" db="EMBL/GenBank/DDBJ databases">
        <authorList>
            <person name="Kaushik A."/>
        </authorList>
    </citation>
    <scope>NUCLEOTIDE SEQUENCE</scope>
    <source>
        <strain evidence="2">AG3-1AP</strain>
    </source>
</reference>
<protein>
    <submittedName>
        <fullName evidence="2">Uncharacterized protein</fullName>
    </submittedName>
</protein>
<evidence type="ECO:0000313" key="3">
    <source>
        <dbReference type="Proteomes" id="UP000663831"/>
    </source>
</evidence>
<organism evidence="2 3">
    <name type="scientific">Rhizoctonia solani</name>
    <dbReference type="NCBI Taxonomy" id="456999"/>
    <lineage>
        <taxon>Eukaryota</taxon>
        <taxon>Fungi</taxon>
        <taxon>Dikarya</taxon>
        <taxon>Basidiomycota</taxon>
        <taxon>Agaricomycotina</taxon>
        <taxon>Agaricomycetes</taxon>
        <taxon>Cantharellales</taxon>
        <taxon>Ceratobasidiaceae</taxon>
        <taxon>Rhizoctonia</taxon>
    </lineage>
</organism>
<dbReference type="EMBL" id="CAJMWV010002855">
    <property type="protein sequence ID" value="CAE6471458.1"/>
    <property type="molecule type" value="Genomic_DNA"/>
</dbReference>
<gene>
    <name evidence="2" type="ORF">RDB_LOCUS87023</name>
</gene>